<name>A0A4C1XUX5_EUMVA</name>
<sequence length="254" mass="28379">MRVPPARRSRAPHSYASGRRATRGNFNFAKVRYESPMARRSRSAAVVTRVAHAARPRRRAESLIRSRAGGRRIDGGLNWFSSIADAGFGGRRESLSSPPLYSRWIRVDASGRAARGPGRRQSRALRVRRRPPALVRAPVDAPKSFSRESSTQRVRVLVIRQPLPSSIRSPILSQEAFNAPLTNLGYDKSIGDGDDLLSGGWLARLPRDERRETRDTLSSHRPLYRSALSASDDLSQSDNGCRTLIWDIRRPHPA</sequence>
<gene>
    <name evidence="2" type="ORF">EVAR_90541_1</name>
</gene>
<organism evidence="2 3">
    <name type="scientific">Eumeta variegata</name>
    <name type="common">Bagworm moth</name>
    <name type="synonym">Eumeta japonica</name>
    <dbReference type="NCBI Taxonomy" id="151549"/>
    <lineage>
        <taxon>Eukaryota</taxon>
        <taxon>Metazoa</taxon>
        <taxon>Ecdysozoa</taxon>
        <taxon>Arthropoda</taxon>
        <taxon>Hexapoda</taxon>
        <taxon>Insecta</taxon>
        <taxon>Pterygota</taxon>
        <taxon>Neoptera</taxon>
        <taxon>Endopterygota</taxon>
        <taxon>Lepidoptera</taxon>
        <taxon>Glossata</taxon>
        <taxon>Ditrysia</taxon>
        <taxon>Tineoidea</taxon>
        <taxon>Psychidae</taxon>
        <taxon>Oiketicinae</taxon>
        <taxon>Eumeta</taxon>
    </lineage>
</organism>
<proteinExistence type="predicted"/>
<dbReference type="EMBL" id="BGZK01000988">
    <property type="protein sequence ID" value="GBP67691.1"/>
    <property type="molecule type" value="Genomic_DNA"/>
</dbReference>
<feature type="region of interest" description="Disordered" evidence="1">
    <location>
        <begin position="1"/>
        <end position="21"/>
    </location>
</feature>
<evidence type="ECO:0000313" key="3">
    <source>
        <dbReference type="Proteomes" id="UP000299102"/>
    </source>
</evidence>
<evidence type="ECO:0000256" key="1">
    <source>
        <dbReference type="SAM" id="MobiDB-lite"/>
    </source>
</evidence>
<reference evidence="2 3" key="1">
    <citation type="journal article" date="2019" name="Commun. Biol.">
        <title>The bagworm genome reveals a unique fibroin gene that provides high tensile strength.</title>
        <authorList>
            <person name="Kono N."/>
            <person name="Nakamura H."/>
            <person name="Ohtoshi R."/>
            <person name="Tomita M."/>
            <person name="Numata K."/>
            <person name="Arakawa K."/>
        </authorList>
    </citation>
    <scope>NUCLEOTIDE SEQUENCE [LARGE SCALE GENOMIC DNA]</scope>
</reference>
<comment type="caution">
    <text evidence="2">The sequence shown here is derived from an EMBL/GenBank/DDBJ whole genome shotgun (WGS) entry which is preliminary data.</text>
</comment>
<accession>A0A4C1XUX5</accession>
<feature type="compositionally biased region" description="Basic residues" evidence="1">
    <location>
        <begin position="1"/>
        <end position="11"/>
    </location>
</feature>
<keyword evidence="3" id="KW-1185">Reference proteome</keyword>
<evidence type="ECO:0000313" key="2">
    <source>
        <dbReference type="EMBL" id="GBP67691.1"/>
    </source>
</evidence>
<dbReference type="AlphaFoldDB" id="A0A4C1XUX5"/>
<protein>
    <submittedName>
        <fullName evidence="2">Uncharacterized protein</fullName>
    </submittedName>
</protein>
<dbReference type="Proteomes" id="UP000299102">
    <property type="component" value="Unassembled WGS sequence"/>
</dbReference>